<feature type="transmembrane region" description="Helical" evidence="14">
    <location>
        <begin position="509"/>
        <end position="528"/>
    </location>
</feature>
<dbReference type="AlphaFoldDB" id="A0A549TI97"/>
<keyword evidence="9" id="KW-0443">Lipid metabolism</keyword>
<gene>
    <name evidence="16" type="primary">mprF</name>
    <name evidence="16" type="ORF">FNA46_00720</name>
</gene>
<keyword evidence="10 14" id="KW-0472">Membrane</keyword>
<dbReference type="NCBIfam" id="NF033480">
    <property type="entry name" value="bifunc_MprF"/>
    <property type="match status" value="1"/>
</dbReference>
<evidence type="ECO:0000256" key="11">
    <source>
        <dbReference type="ARBA" id="ARBA00023251"/>
    </source>
</evidence>
<feature type="transmembrane region" description="Helical" evidence="14">
    <location>
        <begin position="182"/>
        <end position="201"/>
    </location>
</feature>
<protein>
    <recommendedName>
        <fullName evidence="4">Phosphatidylglycerol lysyltransferase</fullName>
        <ecNumber evidence="3">2.3.2.3</ecNumber>
    </recommendedName>
    <alternativeName>
        <fullName evidence="12">Lysylphosphatidylglycerol synthase</fullName>
    </alternativeName>
</protein>
<keyword evidence="11" id="KW-0046">Antibiotic resistance</keyword>
<dbReference type="Proteomes" id="UP000316801">
    <property type="component" value="Unassembled WGS sequence"/>
</dbReference>
<dbReference type="Pfam" id="PF09924">
    <property type="entry name" value="LPG_synthase_C"/>
    <property type="match status" value="1"/>
</dbReference>
<dbReference type="InterPro" id="IPR022791">
    <property type="entry name" value="L-PG_synthase/AglD"/>
</dbReference>
<dbReference type="InterPro" id="IPR016181">
    <property type="entry name" value="Acyl_CoA_acyltransferase"/>
</dbReference>
<evidence type="ECO:0000256" key="3">
    <source>
        <dbReference type="ARBA" id="ARBA00012014"/>
    </source>
</evidence>
<keyword evidence="7 14" id="KW-0812">Transmembrane</keyword>
<evidence type="ECO:0000256" key="2">
    <source>
        <dbReference type="ARBA" id="ARBA00008627"/>
    </source>
</evidence>
<evidence type="ECO:0000256" key="8">
    <source>
        <dbReference type="ARBA" id="ARBA00022989"/>
    </source>
</evidence>
<dbReference type="EMBL" id="VJMG01000003">
    <property type="protein sequence ID" value="TRL42969.1"/>
    <property type="molecule type" value="Genomic_DNA"/>
</dbReference>
<dbReference type="Pfam" id="PF03706">
    <property type="entry name" value="LPG_synthase_TM"/>
    <property type="match status" value="1"/>
</dbReference>
<dbReference type="PANTHER" id="PTHR34697">
    <property type="entry name" value="PHOSPHATIDYLGLYCEROL LYSYLTRANSFERASE"/>
    <property type="match status" value="1"/>
</dbReference>
<evidence type="ECO:0000256" key="13">
    <source>
        <dbReference type="ARBA" id="ARBA00047540"/>
    </source>
</evidence>
<keyword evidence="8 14" id="KW-1133">Transmembrane helix</keyword>
<dbReference type="SUPFAM" id="SSF55729">
    <property type="entry name" value="Acyl-CoA N-acyltransferases (Nat)"/>
    <property type="match status" value="1"/>
</dbReference>
<dbReference type="GO" id="GO:0055091">
    <property type="term" value="P:phospholipid homeostasis"/>
    <property type="evidence" value="ECO:0007669"/>
    <property type="project" value="TreeGrafter"/>
</dbReference>
<sequence length="867" mass="94070">MTEPEEIVIPSEPPRHVVMVLLARFRTYLTSLAMLLVAVMMAVAVYRLTSEVRYDDVVNALKDTSWQAIGLAIFFTALSFASLIYYDLNALDYIGRRLPVAPVAVTAFSAYAIGNTAGFGALSGGAIRFRAYSRLGLSPEDIARVIAFVTFAFGLGLLAVSAIAALMTAPRLATITGMDPEWLRAGATAVLIALALLLFLGRNGRRVEIVGIRLRLPDTLTSSRQFLITAFDIAVSATVLYVLLPPTNVGWPSFFAIYAAAIGLGVLSHVPAGLGVFEAVILGALGGQVSVDQLLGSVVLYRMIYHVLPLTIAIISIVFSEARAMAKHPLAREMATVAGRVSPPLLSAFALILGTMLILSSVTPTPDGDLDIISKFLPLPVIEAAHFFSSLLGMALVISSRGLAQRLDGAWWVALVSASCAFVFSFMRALALGEATFLGLFVIALAANGRRFRRPASLLNQVLSLPWIMAILVILAGAATILFLVYRDVDYSQDLWWQFEFFNEAPRSLRALLGITLFSIAAVTFSLLRPAFHHPEPLAQEDLDKAVAILNASDNADANLVRMGDKRVMFSDSGRSFMMFAIQGRSWIALGDPIGDPSERAEMIWRFVENSRGAGGRAVLYQVSPALLSFCADAGLRAFKLGEMAIVDLVHFDLKGGRLAGLRQALNKGRRDGLDFEIIEQADVAAALPELKRVSDSWLAHHNTREKGFSLGVFEESYVSSLPVAVLRKEGEIVAFATIFKTDTLKEGSVDLMRFAPDAPRGAMDFLFVSLLEYLKNAGYSTFNLGMAPLSGMSKREVAPVWDRIGGTLFEHGERFYNFKGLRAFKSKFHPHWQPRYMAVSGGTGVVLALMDVTLLISGGVRGVVGK</sequence>
<evidence type="ECO:0000256" key="1">
    <source>
        <dbReference type="ARBA" id="ARBA00004651"/>
    </source>
</evidence>
<comment type="similarity">
    <text evidence="2">Belongs to the LPG synthase family.</text>
</comment>
<comment type="subcellular location">
    <subcellularLocation>
        <location evidence="1">Cell membrane</location>
        <topology evidence="1">Multi-pass membrane protein</topology>
    </subcellularLocation>
</comment>
<keyword evidence="17" id="KW-1185">Reference proteome</keyword>
<accession>A0A549TI97</accession>
<feature type="transmembrane region" description="Helical" evidence="14">
    <location>
        <begin position="222"/>
        <end position="243"/>
    </location>
</feature>
<evidence type="ECO:0000313" key="16">
    <source>
        <dbReference type="EMBL" id="TRL42969.1"/>
    </source>
</evidence>
<comment type="caution">
    <text evidence="16">The sequence shown here is derived from an EMBL/GenBank/DDBJ whole genome shotgun (WGS) entry which is preliminary data.</text>
</comment>
<dbReference type="InterPro" id="IPR024320">
    <property type="entry name" value="LPG_synthase_C"/>
</dbReference>
<feature type="domain" description="Phosphatidylglycerol lysyltransferase C-terminal" evidence="15">
    <location>
        <begin position="552"/>
        <end position="839"/>
    </location>
</feature>
<evidence type="ECO:0000256" key="14">
    <source>
        <dbReference type="SAM" id="Phobius"/>
    </source>
</evidence>
<comment type="catalytic activity">
    <reaction evidence="13">
        <text>L-lysyl-tRNA(Lys) + a 1,2-diacyl-sn-glycero-3-phospho-(1'-sn-glycerol) = a 1,2-diacyl-sn-glycero-3-phospho-1'-(3'-O-L-lysyl)-sn-glycerol + tRNA(Lys)</text>
        <dbReference type="Rhea" id="RHEA:10668"/>
        <dbReference type="Rhea" id="RHEA-COMP:9696"/>
        <dbReference type="Rhea" id="RHEA-COMP:9697"/>
        <dbReference type="ChEBI" id="CHEBI:64716"/>
        <dbReference type="ChEBI" id="CHEBI:75792"/>
        <dbReference type="ChEBI" id="CHEBI:78442"/>
        <dbReference type="ChEBI" id="CHEBI:78529"/>
        <dbReference type="EC" id="2.3.2.3"/>
    </reaction>
</comment>
<evidence type="ECO:0000259" key="15">
    <source>
        <dbReference type="Pfam" id="PF09924"/>
    </source>
</evidence>
<organism evidence="16 17">
    <name type="scientific">Rhizobium straminoryzae</name>
    <dbReference type="NCBI Taxonomy" id="1387186"/>
    <lineage>
        <taxon>Bacteria</taxon>
        <taxon>Pseudomonadati</taxon>
        <taxon>Pseudomonadota</taxon>
        <taxon>Alphaproteobacteria</taxon>
        <taxon>Hyphomicrobiales</taxon>
        <taxon>Rhizobiaceae</taxon>
        <taxon>Rhizobium/Agrobacterium group</taxon>
        <taxon>Rhizobium</taxon>
    </lineage>
</organism>
<feature type="transmembrane region" description="Helical" evidence="14">
    <location>
        <begin position="464"/>
        <end position="486"/>
    </location>
</feature>
<evidence type="ECO:0000256" key="5">
    <source>
        <dbReference type="ARBA" id="ARBA00022475"/>
    </source>
</evidence>
<keyword evidence="6" id="KW-0808">Transferase</keyword>
<evidence type="ECO:0000256" key="12">
    <source>
        <dbReference type="ARBA" id="ARBA00031899"/>
    </source>
</evidence>
<reference evidence="16 17" key="1">
    <citation type="submission" date="2019-07" db="EMBL/GenBank/DDBJ databases">
        <title>Ln-dependent methylotrophs.</title>
        <authorList>
            <person name="Tani A."/>
        </authorList>
    </citation>
    <scope>NUCLEOTIDE SEQUENCE [LARGE SCALE GENOMIC DNA]</scope>
    <source>
        <strain evidence="16 17">SM12</strain>
    </source>
</reference>
<name>A0A549TI97_9HYPH</name>
<proteinExistence type="inferred from homology"/>
<dbReference type="InterPro" id="IPR051211">
    <property type="entry name" value="PG_lysyltransferase"/>
</dbReference>
<feature type="transmembrane region" description="Helical" evidence="14">
    <location>
        <begin position="28"/>
        <end position="48"/>
    </location>
</feature>
<feature type="transmembrane region" description="Helical" evidence="14">
    <location>
        <begin position="303"/>
        <end position="324"/>
    </location>
</feature>
<evidence type="ECO:0000256" key="7">
    <source>
        <dbReference type="ARBA" id="ARBA00022692"/>
    </source>
</evidence>
<dbReference type="PANTHER" id="PTHR34697:SF2">
    <property type="entry name" value="PHOSPHATIDYLGLYCEROL LYSYLTRANSFERASE"/>
    <property type="match status" value="1"/>
</dbReference>
<evidence type="ECO:0000313" key="17">
    <source>
        <dbReference type="Proteomes" id="UP000316801"/>
    </source>
</evidence>
<evidence type="ECO:0000256" key="4">
    <source>
        <dbReference type="ARBA" id="ARBA00021546"/>
    </source>
</evidence>
<feature type="transmembrane region" description="Helical" evidence="14">
    <location>
        <begin position="145"/>
        <end position="170"/>
    </location>
</feature>
<feature type="transmembrane region" description="Helical" evidence="14">
    <location>
        <begin position="376"/>
        <end position="398"/>
    </location>
</feature>
<evidence type="ECO:0000256" key="6">
    <source>
        <dbReference type="ARBA" id="ARBA00022679"/>
    </source>
</evidence>
<keyword evidence="5" id="KW-1003">Cell membrane</keyword>
<feature type="transmembrane region" description="Helical" evidence="14">
    <location>
        <begin position="100"/>
        <end position="124"/>
    </location>
</feature>
<feature type="transmembrane region" description="Helical" evidence="14">
    <location>
        <begin position="249"/>
        <end position="267"/>
    </location>
</feature>
<dbReference type="GO" id="GO:0005886">
    <property type="term" value="C:plasma membrane"/>
    <property type="evidence" value="ECO:0007669"/>
    <property type="project" value="UniProtKB-SubCell"/>
</dbReference>
<evidence type="ECO:0000256" key="10">
    <source>
        <dbReference type="ARBA" id="ARBA00023136"/>
    </source>
</evidence>
<evidence type="ECO:0000256" key="9">
    <source>
        <dbReference type="ARBA" id="ARBA00023098"/>
    </source>
</evidence>
<dbReference type="GO" id="GO:0016755">
    <property type="term" value="F:aminoacyltransferase activity"/>
    <property type="evidence" value="ECO:0007669"/>
    <property type="project" value="TreeGrafter"/>
</dbReference>
<feature type="transmembrane region" description="Helical" evidence="14">
    <location>
        <begin position="345"/>
        <end position="364"/>
    </location>
</feature>
<feature type="transmembrane region" description="Helical" evidence="14">
    <location>
        <begin position="274"/>
        <end position="291"/>
    </location>
</feature>
<feature type="transmembrane region" description="Helical" evidence="14">
    <location>
        <begin position="410"/>
        <end position="429"/>
    </location>
</feature>
<feature type="transmembrane region" description="Helical" evidence="14">
    <location>
        <begin position="68"/>
        <end position="88"/>
    </location>
</feature>
<dbReference type="EC" id="2.3.2.3" evidence="3"/>